<proteinExistence type="inferred from homology"/>
<dbReference type="GO" id="GO:0005643">
    <property type="term" value="C:nuclear pore"/>
    <property type="evidence" value="ECO:0007669"/>
    <property type="project" value="InterPro"/>
</dbReference>
<keyword evidence="3" id="KW-0539">Nucleus</keyword>
<dbReference type="Proteomes" id="UP001385951">
    <property type="component" value="Unassembled WGS sequence"/>
</dbReference>
<reference evidence="4 5" key="1">
    <citation type="submission" date="2022-09" db="EMBL/GenBank/DDBJ databases">
        <authorList>
            <person name="Palmer J.M."/>
        </authorList>
    </citation>
    <scope>NUCLEOTIDE SEQUENCE [LARGE SCALE GENOMIC DNA]</scope>
    <source>
        <strain evidence="4 5">DSM 7382</strain>
    </source>
</reference>
<evidence type="ECO:0000256" key="3">
    <source>
        <dbReference type="ARBA" id="ARBA00023242"/>
    </source>
</evidence>
<dbReference type="PANTHER" id="PTHR11225">
    <property type="entry name" value="NUCLEAR PORE COMPLEX PROTEIN NUP93 NUCLEOPORIN NUP93 DEAD EYE PROTEIN"/>
    <property type="match status" value="1"/>
</dbReference>
<dbReference type="InterPro" id="IPR007231">
    <property type="entry name" value="Nucleoporin_int_Nup93/Nic96"/>
</dbReference>
<evidence type="ECO:0000313" key="4">
    <source>
        <dbReference type="EMBL" id="KAK7688158.1"/>
    </source>
</evidence>
<name>A0AAW0GDU1_9APHY</name>
<dbReference type="PANTHER" id="PTHR11225:SF4">
    <property type="entry name" value="NUCLEAR PORE COMPLEX PROTEIN NUP93"/>
    <property type="match status" value="1"/>
</dbReference>
<accession>A0AAW0GDU1</accession>
<dbReference type="GO" id="GO:0006606">
    <property type="term" value="P:protein import into nucleus"/>
    <property type="evidence" value="ECO:0007669"/>
    <property type="project" value="TreeGrafter"/>
</dbReference>
<evidence type="ECO:0008006" key="6">
    <source>
        <dbReference type="Google" id="ProtNLM"/>
    </source>
</evidence>
<sequence>MAADLSSLLRASKALNSHLSRPDLPSVHLSLDQIEAQSRKLVAKQPAAQADNDRATYLLAQAHVDAPALGSSIAHLNTATTFTPLQALQDTDVAGFVRYAHEQNIIATIEEARKATQDSFYRFLEEREQEDWEERKKRVFEQLGDRVGTGDNKAVNEMKRSMHGKSILSTSVGPAPSLQTQSKMMAYDRVVTELNTCRLRGTSYPITHALLQASLTVSSSIQSTSSQPTVLFAPTLHILSKITAEPPSLPPLEHASAHILNTPLFERKYARVYLGDQESREAVDLRRQIAKGAREALEEQYWDIVERTLQARATEARLGW</sequence>
<evidence type="ECO:0000313" key="5">
    <source>
        <dbReference type="Proteomes" id="UP001385951"/>
    </source>
</evidence>
<dbReference type="GO" id="GO:0017056">
    <property type="term" value="F:structural constituent of nuclear pore"/>
    <property type="evidence" value="ECO:0007669"/>
    <property type="project" value="InterPro"/>
</dbReference>
<comment type="subcellular location">
    <subcellularLocation>
        <location evidence="1">Nucleus envelope</location>
    </subcellularLocation>
</comment>
<comment type="caution">
    <text evidence="4">The sequence shown here is derived from an EMBL/GenBank/DDBJ whole genome shotgun (WGS) entry which is preliminary data.</text>
</comment>
<organism evidence="4 5">
    <name type="scientific">Cerrena zonata</name>
    <dbReference type="NCBI Taxonomy" id="2478898"/>
    <lineage>
        <taxon>Eukaryota</taxon>
        <taxon>Fungi</taxon>
        <taxon>Dikarya</taxon>
        <taxon>Basidiomycota</taxon>
        <taxon>Agaricomycotina</taxon>
        <taxon>Agaricomycetes</taxon>
        <taxon>Polyporales</taxon>
        <taxon>Cerrenaceae</taxon>
        <taxon>Cerrena</taxon>
    </lineage>
</organism>
<comment type="similarity">
    <text evidence="2">Belongs to the nucleoporin interacting component (NIC) family.</text>
</comment>
<evidence type="ECO:0000256" key="2">
    <source>
        <dbReference type="ARBA" id="ARBA00010186"/>
    </source>
</evidence>
<dbReference type="GO" id="GO:0016973">
    <property type="term" value="P:poly(A)+ mRNA export from nucleus"/>
    <property type="evidence" value="ECO:0007669"/>
    <property type="project" value="TreeGrafter"/>
</dbReference>
<evidence type="ECO:0000256" key="1">
    <source>
        <dbReference type="ARBA" id="ARBA00004259"/>
    </source>
</evidence>
<dbReference type="AlphaFoldDB" id="A0AAW0GDU1"/>
<keyword evidence="5" id="KW-1185">Reference proteome</keyword>
<gene>
    <name evidence="4" type="ORF">QCA50_008528</name>
</gene>
<dbReference type="EMBL" id="JASBNA010000011">
    <property type="protein sequence ID" value="KAK7688158.1"/>
    <property type="molecule type" value="Genomic_DNA"/>
</dbReference>
<protein>
    <recommendedName>
        <fullName evidence="6">Nuclear pore protein</fullName>
    </recommendedName>
</protein>